<name>C5DIT8_LACTC</name>
<dbReference type="HOGENOM" id="CLU_012913_0_0_1"/>
<sequence length="691" mass="78072">MLLNISIDSSRNPFSDKVTLPQDVVRKLVDDGVEFTTSRPIFLRLTAFENSKNGPTKLCSISVSVREFALEDSQSVVIPWYLAFKMNILDKINRNEIFMDYVLDEAIPDGSHVSLEPLGSIAWRNLQQNSQKYANSPVVDEPFTEKFVLDDFFLKSFLEARLNNAFSSISKDDYILMSTNSNGELSDKLYKFKVEGLSPGSTVNVVNTDLELEVVRTIKAPAHTAGTGISSSSELSVGEQGRKNVRVSIGDVISITPSESNTVFQLASRSNLELCIIENDTDESGQIFLGGDNTVDFDCCLLSSNSVPSSILRLQKNISSRIELPEGKIYFVVRFDDGSLERVLKFTVQEKTLELNRSSSDHQLCPHCGNYIPNTAYDLHELRCSRSVKTCPECPKKFINVSSVPPEHWHCSQQHPLMFGDTTRSLKRHQHFYHEPQICDLCQSHFQNLELMARHKHDECPMKEHICRFCHLSLPREKSTVESRYFGLSGHELACGMKTTECYKCGKIVKRMELDLHLGIHNAEKVDKAKRLQLTLCKNVNCCRTLGEVWNAQSLCDVCYGQFYSTQDDPDGSQFLKKLERKYVIQLSRGCGSTFCKNMNCKSSGLSQLSSMSEVMNHVHKSLMVVPISQFWICVDEATTKKKLVADMYAELKSGKYEIEWIYYGVNRIPSVTTDALDHWLGENAIPSPLK</sequence>
<accession>C5DIT8</accession>
<dbReference type="InterPro" id="IPR042556">
    <property type="entry name" value="AZUL_sf"/>
</dbReference>
<dbReference type="Gene3D" id="6.10.130.10">
    <property type="entry name" value="Ubiquitin-protein ligase E3A, N-terminal zinc-binding domain (AZUL)"/>
    <property type="match status" value="1"/>
</dbReference>
<dbReference type="EMBL" id="CU928169">
    <property type="protein sequence ID" value="CAR23699.1"/>
    <property type="molecule type" value="Genomic_DNA"/>
</dbReference>
<evidence type="ECO:0000313" key="2">
    <source>
        <dbReference type="EMBL" id="CAR23699.1"/>
    </source>
</evidence>
<proteinExistence type="predicted"/>
<dbReference type="InterPro" id="IPR032353">
    <property type="entry name" value="AZUL"/>
</dbReference>
<dbReference type="STRING" id="559295.C5DIT8"/>
<dbReference type="AlphaFoldDB" id="C5DIT8"/>
<dbReference type="GeneID" id="8292307"/>
<protein>
    <submittedName>
        <fullName evidence="2">KLTH0E15114p</fullName>
    </submittedName>
</protein>
<organism evidence="2 3">
    <name type="scientific">Lachancea thermotolerans (strain ATCC 56472 / CBS 6340 / NRRL Y-8284)</name>
    <name type="common">Yeast</name>
    <name type="synonym">Kluyveromyces thermotolerans</name>
    <dbReference type="NCBI Taxonomy" id="559295"/>
    <lineage>
        <taxon>Eukaryota</taxon>
        <taxon>Fungi</taxon>
        <taxon>Dikarya</taxon>
        <taxon>Ascomycota</taxon>
        <taxon>Saccharomycotina</taxon>
        <taxon>Saccharomycetes</taxon>
        <taxon>Saccharomycetales</taxon>
        <taxon>Saccharomycetaceae</taxon>
        <taxon>Lachancea</taxon>
    </lineage>
</organism>
<dbReference type="RefSeq" id="XP_002554136.1">
    <property type="nucleotide sequence ID" value="XM_002554090.1"/>
</dbReference>
<dbReference type="GO" id="GO:0006511">
    <property type="term" value="P:ubiquitin-dependent protein catabolic process"/>
    <property type="evidence" value="ECO:0007669"/>
    <property type="project" value="InterPro"/>
</dbReference>
<dbReference type="GO" id="GO:0031593">
    <property type="term" value="F:polyubiquitin modification-dependent protein binding"/>
    <property type="evidence" value="ECO:0007669"/>
    <property type="project" value="TreeGrafter"/>
</dbReference>
<dbReference type="InterPro" id="IPR004854">
    <property type="entry name" value="Ufd1-like"/>
</dbReference>
<dbReference type="KEGG" id="lth:KLTH0E15114g"/>
<dbReference type="Gene3D" id="3.10.330.10">
    <property type="match status" value="1"/>
</dbReference>
<dbReference type="PANTHER" id="PTHR12555">
    <property type="entry name" value="UBIQUITIN FUSION DEGRADATON PROTEIN 1"/>
    <property type="match status" value="1"/>
</dbReference>
<evidence type="ECO:0000259" key="1">
    <source>
        <dbReference type="Pfam" id="PF16558"/>
    </source>
</evidence>
<dbReference type="InParanoid" id="C5DIT8"/>
<reference evidence="2 3" key="1">
    <citation type="journal article" date="2009" name="Genome Res.">
        <title>Comparative genomics of protoploid Saccharomycetaceae.</title>
        <authorList>
            <consortium name="The Genolevures Consortium"/>
            <person name="Souciet J.-L."/>
            <person name="Dujon B."/>
            <person name="Gaillardin C."/>
            <person name="Johnston M."/>
            <person name="Baret P.V."/>
            <person name="Cliften P."/>
            <person name="Sherman D.J."/>
            <person name="Weissenbach J."/>
            <person name="Westhof E."/>
            <person name="Wincker P."/>
            <person name="Jubin C."/>
            <person name="Poulain J."/>
            <person name="Barbe V."/>
            <person name="Segurens B."/>
            <person name="Artiguenave F."/>
            <person name="Anthouard V."/>
            <person name="Vacherie B."/>
            <person name="Val M.-E."/>
            <person name="Fulton R.S."/>
            <person name="Minx P."/>
            <person name="Wilson R."/>
            <person name="Durrens P."/>
            <person name="Jean G."/>
            <person name="Marck C."/>
            <person name="Martin T."/>
            <person name="Nikolski M."/>
            <person name="Rolland T."/>
            <person name="Seret M.-L."/>
            <person name="Casaregola S."/>
            <person name="Despons L."/>
            <person name="Fairhead C."/>
            <person name="Fischer G."/>
            <person name="Lafontaine I."/>
            <person name="Leh V."/>
            <person name="Lemaire M."/>
            <person name="de Montigny J."/>
            <person name="Neuveglise C."/>
            <person name="Thierry A."/>
            <person name="Blanc-Lenfle I."/>
            <person name="Bleykasten C."/>
            <person name="Diffels J."/>
            <person name="Fritsch E."/>
            <person name="Frangeul L."/>
            <person name="Goeffon A."/>
            <person name="Jauniaux N."/>
            <person name="Kachouri-Lafond R."/>
            <person name="Payen C."/>
            <person name="Potier S."/>
            <person name="Pribylova L."/>
            <person name="Ozanne C."/>
            <person name="Richard G.-F."/>
            <person name="Sacerdot C."/>
            <person name="Straub M.-L."/>
            <person name="Talla E."/>
        </authorList>
    </citation>
    <scope>NUCLEOTIDE SEQUENCE [LARGE SCALE GENOMIC DNA]</scope>
    <source>
        <strain evidence="3">ATCC 56472 / CBS 6340 / NRRL Y-8284</strain>
    </source>
</reference>
<keyword evidence="3" id="KW-1185">Reference proteome</keyword>
<dbReference type="Pfam" id="PF16558">
    <property type="entry name" value="AZUL"/>
    <property type="match status" value="1"/>
</dbReference>
<dbReference type="OMA" id="THLKHHE"/>
<dbReference type="Proteomes" id="UP000002036">
    <property type="component" value="Chromosome E"/>
</dbReference>
<dbReference type="GO" id="GO:0036503">
    <property type="term" value="P:ERAD pathway"/>
    <property type="evidence" value="ECO:0007669"/>
    <property type="project" value="TreeGrafter"/>
</dbReference>
<dbReference type="PANTHER" id="PTHR12555:SF13">
    <property type="entry name" value="UBIQUITIN RECOGNITION FACTOR IN ER-ASSOCIATED DEGRADATION PROTEIN 1"/>
    <property type="match status" value="1"/>
</dbReference>
<dbReference type="eggNOG" id="KOG1816">
    <property type="taxonomic scope" value="Eukaryota"/>
</dbReference>
<evidence type="ECO:0000313" key="3">
    <source>
        <dbReference type="Proteomes" id="UP000002036"/>
    </source>
</evidence>
<gene>
    <name evidence="2" type="ordered locus">KLTH0E15114g</name>
</gene>
<dbReference type="OrthoDB" id="193703at2759"/>
<dbReference type="GO" id="GO:0034098">
    <property type="term" value="C:VCP-NPL4-UFD1 AAA ATPase complex"/>
    <property type="evidence" value="ECO:0007669"/>
    <property type="project" value="TreeGrafter"/>
</dbReference>
<feature type="domain" description="Ubiquitin-protein ligase E3A N-terminal zinc-binding" evidence="1">
    <location>
        <begin position="577"/>
        <end position="608"/>
    </location>
</feature>